<dbReference type="EnsemblPlants" id="Solyc04g051376.1.1">
    <property type="protein sequence ID" value="Solyc04g051376.1.1"/>
    <property type="gene ID" value="Solyc04g051376.1"/>
</dbReference>
<organism evidence="1">
    <name type="scientific">Solanum lycopersicum</name>
    <name type="common">Tomato</name>
    <name type="synonym">Lycopersicon esculentum</name>
    <dbReference type="NCBI Taxonomy" id="4081"/>
    <lineage>
        <taxon>Eukaryota</taxon>
        <taxon>Viridiplantae</taxon>
        <taxon>Streptophyta</taxon>
        <taxon>Embryophyta</taxon>
        <taxon>Tracheophyta</taxon>
        <taxon>Spermatophyta</taxon>
        <taxon>Magnoliopsida</taxon>
        <taxon>eudicotyledons</taxon>
        <taxon>Gunneridae</taxon>
        <taxon>Pentapetalae</taxon>
        <taxon>asterids</taxon>
        <taxon>lamiids</taxon>
        <taxon>Solanales</taxon>
        <taxon>Solanaceae</taxon>
        <taxon>Solanoideae</taxon>
        <taxon>Solaneae</taxon>
        <taxon>Solanum</taxon>
        <taxon>Solanum subgen. Lycopersicon</taxon>
    </lineage>
</organism>
<keyword evidence="2" id="KW-1185">Reference proteome</keyword>
<dbReference type="Gramene" id="Solyc04g051376.1.1">
    <property type="protein sequence ID" value="Solyc04g051376.1.1"/>
    <property type="gene ID" value="Solyc04g051376.1"/>
</dbReference>
<dbReference type="Proteomes" id="UP000004994">
    <property type="component" value="Chromosome 4"/>
</dbReference>
<sequence length="65" mass="7201">MLILVPVVLFYAFVARNPVVFILLLSTSAKDPDIVIIILQRKFEGMIPQLALKLAVDCLASMKSL</sequence>
<accession>A0A3Q7GWK8</accession>
<name>A0A3Q7GWK8_SOLLC</name>
<dbReference type="InParanoid" id="A0A3Q7GWK8"/>
<reference evidence="1" key="2">
    <citation type="submission" date="2019-01" db="UniProtKB">
        <authorList>
            <consortium name="EnsemblPlants"/>
        </authorList>
    </citation>
    <scope>IDENTIFICATION</scope>
    <source>
        <strain evidence="1">cv. Heinz 1706</strain>
    </source>
</reference>
<evidence type="ECO:0000313" key="2">
    <source>
        <dbReference type="Proteomes" id="UP000004994"/>
    </source>
</evidence>
<proteinExistence type="predicted"/>
<evidence type="ECO:0000313" key="1">
    <source>
        <dbReference type="EnsemblPlants" id="Solyc04g051376.1.1"/>
    </source>
</evidence>
<reference evidence="1" key="1">
    <citation type="journal article" date="2012" name="Nature">
        <title>The tomato genome sequence provides insights into fleshy fruit evolution.</title>
        <authorList>
            <consortium name="Tomato Genome Consortium"/>
        </authorList>
    </citation>
    <scope>NUCLEOTIDE SEQUENCE [LARGE SCALE GENOMIC DNA]</scope>
    <source>
        <strain evidence="1">cv. Heinz 1706</strain>
    </source>
</reference>
<protein>
    <submittedName>
        <fullName evidence="1">Uncharacterized protein</fullName>
    </submittedName>
</protein>
<dbReference type="AlphaFoldDB" id="A0A3Q7GWK8"/>